<feature type="chain" id="PRO_5038883793" evidence="2">
    <location>
        <begin position="28"/>
        <end position="341"/>
    </location>
</feature>
<comment type="similarity">
    <text evidence="1">Belongs to the UPF0065 (bug) family.</text>
</comment>
<evidence type="ECO:0000256" key="2">
    <source>
        <dbReference type="SAM" id="SignalP"/>
    </source>
</evidence>
<dbReference type="RefSeq" id="WP_126867030.1">
    <property type="nucleotide sequence ID" value="NZ_JAUSTX010000011.1"/>
</dbReference>
<organism evidence="3 4">
    <name type="scientific">Peribacillus cavernae</name>
    <dbReference type="NCBI Taxonomy" id="1674310"/>
    <lineage>
        <taxon>Bacteria</taxon>
        <taxon>Bacillati</taxon>
        <taxon>Bacillota</taxon>
        <taxon>Bacilli</taxon>
        <taxon>Bacillales</taxon>
        <taxon>Bacillaceae</taxon>
        <taxon>Peribacillus</taxon>
    </lineage>
</organism>
<keyword evidence="2" id="KW-0732">Signal</keyword>
<evidence type="ECO:0000256" key="1">
    <source>
        <dbReference type="ARBA" id="ARBA00006987"/>
    </source>
</evidence>
<dbReference type="PROSITE" id="PS51257">
    <property type="entry name" value="PROKAR_LIPOPROTEIN"/>
    <property type="match status" value="1"/>
</dbReference>
<dbReference type="InterPro" id="IPR005064">
    <property type="entry name" value="BUG"/>
</dbReference>
<proteinExistence type="inferred from homology"/>
<dbReference type="Pfam" id="PF03401">
    <property type="entry name" value="TctC"/>
    <property type="match status" value="1"/>
</dbReference>
<dbReference type="AlphaFoldDB" id="A0A433H9W7"/>
<dbReference type="Proteomes" id="UP000267430">
    <property type="component" value="Unassembled WGS sequence"/>
</dbReference>
<protein>
    <submittedName>
        <fullName evidence="3">Tripartite tricarboxylate transporter substrate binding protein</fullName>
    </submittedName>
</protein>
<evidence type="ECO:0000313" key="3">
    <source>
        <dbReference type="EMBL" id="RUQ25150.1"/>
    </source>
</evidence>
<comment type="caution">
    <text evidence="3">The sequence shown here is derived from an EMBL/GenBank/DDBJ whole genome shotgun (WGS) entry which is preliminary data.</text>
</comment>
<dbReference type="Gene3D" id="3.40.190.10">
    <property type="entry name" value="Periplasmic binding protein-like II"/>
    <property type="match status" value="1"/>
</dbReference>
<evidence type="ECO:0000313" key="4">
    <source>
        <dbReference type="Proteomes" id="UP000267430"/>
    </source>
</evidence>
<accession>A0A433H9W7</accession>
<reference evidence="3 4" key="1">
    <citation type="submission" date="2018-12" db="EMBL/GenBank/DDBJ databases">
        <title>Bacillus chawlae sp. nov., Bacillus glennii sp. nov., and Bacillus saganii sp. nov. Isolated from the Vehicle Assembly Building at Kennedy Space Center where the Viking Spacecraft were Assembled.</title>
        <authorList>
            <person name="Seuylemezian A."/>
            <person name="Vaishampayan P."/>
        </authorList>
    </citation>
    <scope>NUCLEOTIDE SEQUENCE [LARGE SCALE GENOMIC DNA]</scope>
    <source>
        <strain evidence="3 4">L5</strain>
    </source>
</reference>
<keyword evidence="4" id="KW-1185">Reference proteome</keyword>
<name>A0A433H9W7_9BACI</name>
<feature type="signal peptide" evidence="2">
    <location>
        <begin position="1"/>
        <end position="27"/>
    </location>
</feature>
<dbReference type="SUPFAM" id="SSF53850">
    <property type="entry name" value="Periplasmic binding protein-like II"/>
    <property type="match status" value="1"/>
</dbReference>
<dbReference type="OrthoDB" id="8881899at2"/>
<dbReference type="CDD" id="cd07012">
    <property type="entry name" value="PBP2_Bug_TTT"/>
    <property type="match status" value="1"/>
</dbReference>
<dbReference type="PIRSF" id="PIRSF017082">
    <property type="entry name" value="YflP"/>
    <property type="match status" value="1"/>
</dbReference>
<dbReference type="Gene3D" id="3.40.190.150">
    <property type="entry name" value="Bordetella uptake gene, domain 1"/>
    <property type="match status" value="1"/>
</dbReference>
<sequence length="341" mass="36815">MIIKKNKFQLLLAVSLAFGLITSGCSASNQTANSNKKEKIDYPTKQVEYVVPFAAGGGTDLVARAVAQFLSKEWGKPVTVVNKPGAGGIIGSQAVLQQGSNDGYTALANGPTSTTLLTAGMTNPPVKLKDHLFVSQFAEDSMAFTVKADARWKDFKEFCEWVKKNPEKLTWTSVGPSGLSVFTVAEWLHAIGVDYDKTRMVVTTGAADAMPKIAGGHAVLGVHSVNEVSSMVEAGKVKILATLSSKRSPYYPDVPTVEEQGVTGLTTQWWTGVSLPVGTPKEVVKKWEEATAKMVKDPTFIEKLKNLKLEASYKNTADFNNSVKEEGKSFSNLAKEYGLQK</sequence>
<dbReference type="InterPro" id="IPR042100">
    <property type="entry name" value="Bug_dom1"/>
</dbReference>
<dbReference type="PANTHER" id="PTHR42928">
    <property type="entry name" value="TRICARBOXYLATE-BINDING PROTEIN"/>
    <property type="match status" value="1"/>
</dbReference>
<dbReference type="PANTHER" id="PTHR42928:SF5">
    <property type="entry name" value="BLR1237 PROTEIN"/>
    <property type="match status" value="1"/>
</dbReference>
<dbReference type="EMBL" id="RYZZ01000043">
    <property type="protein sequence ID" value="RUQ25150.1"/>
    <property type="molecule type" value="Genomic_DNA"/>
</dbReference>
<gene>
    <name evidence="3" type="ORF">ELQ35_20425</name>
</gene>